<feature type="compositionally biased region" description="Polar residues" evidence="1">
    <location>
        <begin position="1"/>
        <end position="35"/>
    </location>
</feature>
<reference evidence="2" key="1">
    <citation type="submission" date="2021-06" db="EMBL/GenBank/DDBJ databases">
        <authorList>
            <person name="Kallberg Y."/>
            <person name="Tangrot J."/>
            <person name="Rosling A."/>
        </authorList>
    </citation>
    <scope>NUCLEOTIDE SEQUENCE</scope>
    <source>
        <strain evidence="2">MT106</strain>
    </source>
</reference>
<dbReference type="AlphaFoldDB" id="A0A9N9HSQ4"/>
<feature type="region of interest" description="Disordered" evidence="1">
    <location>
        <begin position="1"/>
        <end position="49"/>
    </location>
</feature>
<dbReference type="EMBL" id="CAJVPL010018919">
    <property type="protein sequence ID" value="CAG8703461.1"/>
    <property type="molecule type" value="Genomic_DNA"/>
</dbReference>
<evidence type="ECO:0000313" key="3">
    <source>
        <dbReference type="Proteomes" id="UP000789831"/>
    </source>
</evidence>
<dbReference type="OrthoDB" id="2485532at2759"/>
<protein>
    <submittedName>
        <fullName evidence="2">4318_t:CDS:1</fullName>
    </submittedName>
</protein>
<evidence type="ECO:0000256" key="1">
    <source>
        <dbReference type="SAM" id="MobiDB-lite"/>
    </source>
</evidence>
<feature type="non-terminal residue" evidence="2">
    <location>
        <position position="65"/>
    </location>
</feature>
<accession>A0A9N9HSQ4</accession>
<evidence type="ECO:0000313" key="2">
    <source>
        <dbReference type="EMBL" id="CAG8703461.1"/>
    </source>
</evidence>
<keyword evidence="3" id="KW-1185">Reference proteome</keyword>
<gene>
    <name evidence="2" type="ORF">AGERDE_LOCUS13625</name>
</gene>
<comment type="caution">
    <text evidence="2">The sequence shown here is derived from an EMBL/GenBank/DDBJ whole genome shotgun (WGS) entry which is preliminary data.</text>
</comment>
<sequence length="65" mass="7315">MTCNDSNDITFNHLTAPSPNDSDTIIPNDSNSITYNESENNNQDDDNSEVLLKYDLDEVHEIIAK</sequence>
<organism evidence="2 3">
    <name type="scientific">Ambispora gerdemannii</name>
    <dbReference type="NCBI Taxonomy" id="144530"/>
    <lineage>
        <taxon>Eukaryota</taxon>
        <taxon>Fungi</taxon>
        <taxon>Fungi incertae sedis</taxon>
        <taxon>Mucoromycota</taxon>
        <taxon>Glomeromycotina</taxon>
        <taxon>Glomeromycetes</taxon>
        <taxon>Archaeosporales</taxon>
        <taxon>Ambisporaceae</taxon>
        <taxon>Ambispora</taxon>
    </lineage>
</organism>
<dbReference type="Proteomes" id="UP000789831">
    <property type="component" value="Unassembled WGS sequence"/>
</dbReference>
<proteinExistence type="predicted"/>
<name>A0A9N9HSQ4_9GLOM</name>